<dbReference type="OrthoDB" id="105697at2157"/>
<name>M0ERR4_9EURY</name>
<accession>M0ERR4</accession>
<evidence type="ECO:0000256" key="1">
    <source>
        <dbReference type="ARBA" id="ARBA00008791"/>
    </source>
</evidence>
<comment type="caution">
    <text evidence="3">The sequence shown here is derived from an EMBL/GenBank/DDBJ whole genome shotgun (WGS) entry which is preliminary data.</text>
</comment>
<keyword evidence="4" id="KW-1185">Reference proteome</keyword>
<dbReference type="Gene3D" id="3.40.50.620">
    <property type="entry name" value="HUPs"/>
    <property type="match status" value="2"/>
</dbReference>
<dbReference type="AlphaFoldDB" id="M0ERR4"/>
<evidence type="ECO:0000313" key="4">
    <source>
        <dbReference type="Proteomes" id="UP000011509"/>
    </source>
</evidence>
<dbReference type="Pfam" id="PF00582">
    <property type="entry name" value="Usp"/>
    <property type="match status" value="2"/>
</dbReference>
<sequence length="290" mass="29556">MFDRICVPTDGSDAAAAAFEHVLAVAADHGATVHLLHVADTTRDSVTRIGGDVVDVLEREGESIVADAAARAAERGVEAETAVRQGGVPETVAAYAAEVDADLVAMSTQGRQGVERLVGSTTERVVRRSLVPVLALRPGDDEVPYPYEDVLVPTDGSPAATAALDRVLPVAERAGATVHVLSVVDTGGIGIGDYVEADVLSGYADDAVAEGVERVEAAGLEAVGAVEVASSAARGIGAYVDDPGADLVAMGTHGRTGAGRYLLGSVAERTLRTAPVPVLTVPVGDEQSSD</sequence>
<organism evidence="3 4">
    <name type="scientific">Halorubrum coriense DSM 10284</name>
    <dbReference type="NCBI Taxonomy" id="1227466"/>
    <lineage>
        <taxon>Archaea</taxon>
        <taxon>Methanobacteriati</taxon>
        <taxon>Methanobacteriota</taxon>
        <taxon>Stenosarchaea group</taxon>
        <taxon>Halobacteria</taxon>
        <taxon>Halobacteriales</taxon>
        <taxon>Haloferacaceae</taxon>
        <taxon>Halorubrum</taxon>
    </lineage>
</organism>
<protein>
    <submittedName>
        <fullName evidence="3">UspA domain protein</fullName>
    </submittedName>
</protein>
<dbReference type="InterPro" id="IPR006016">
    <property type="entry name" value="UspA"/>
</dbReference>
<evidence type="ECO:0000313" key="3">
    <source>
        <dbReference type="EMBL" id="ELZ49572.1"/>
    </source>
</evidence>
<dbReference type="PATRIC" id="fig|1227466.3.peg.767"/>
<dbReference type="InterPro" id="IPR014729">
    <property type="entry name" value="Rossmann-like_a/b/a_fold"/>
</dbReference>
<comment type="similarity">
    <text evidence="1">Belongs to the universal stress protein A family.</text>
</comment>
<dbReference type="EMBL" id="AOJL01000020">
    <property type="protein sequence ID" value="ELZ49572.1"/>
    <property type="molecule type" value="Genomic_DNA"/>
</dbReference>
<dbReference type="Proteomes" id="UP000011509">
    <property type="component" value="Unassembled WGS sequence"/>
</dbReference>
<dbReference type="PANTHER" id="PTHR46268">
    <property type="entry name" value="STRESS RESPONSE PROTEIN NHAX"/>
    <property type="match status" value="1"/>
</dbReference>
<dbReference type="SUPFAM" id="SSF52402">
    <property type="entry name" value="Adenine nucleotide alpha hydrolases-like"/>
    <property type="match status" value="2"/>
</dbReference>
<reference evidence="3 4" key="1">
    <citation type="journal article" date="2014" name="PLoS Genet.">
        <title>Phylogenetically driven sequencing of extremely halophilic archaea reveals strategies for static and dynamic osmo-response.</title>
        <authorList>
            <person name="Becker E.A."/>
            <person name="Seitzer P.M."/>
            <person name="Tritt A."/>
            <person name="Larsen D."/>
            <person name="Krusor M."/>
            <person name="Yao A.I."/>
            <person name="Wu D."/>
            <person name="Madern D."/>
            <person name="Eisen J.A."/>
            <person name="Darling A.E."/>
            <person name="Facciotti M.T."/>
        </authorList>
    </citation>
    <scope>NUCLEOTIDE SEQUENCE [LARGE SCALE GENOMIC DNA]</scope>
    <source>
        <strain evidence="3 4">DSM 10284</strain>
    </source>
</reference>
<gene>
    <name evidence="3" type="ORF">C464_03821</name>
</gene>
<proteinExistence type="inferred from homology"/>
<dbReference type="STRING" id="1227466.C464_03821"/>
<feature type="domain" description="UspA" evidence="2">
    <location>
        <begin position="147"/>
        <end position="282"/>
    </location>
</feature>
<feature type="domain" description="UspA" evidence="2">
    <location>
        <begin position="1"/>
        <end position="137"/>
    </location>
</feature>
<dbReference type="CDD" id="cd00293">
    <property type="entry name" value="USP-like"/>
    <property type="match status" value="2"/>
</dbReference>
<dbReference type="RefSeq" id="WP_006112209.1">
    <property type="nucleotide sequence ID" value="NZ_AOJL01000020.1"/>
</dbReference>
<evidence type="ECO:0000259" key="2">
    <source>
        <dbReference type="Pfam" id="PF00582"/>
    </source>
</evidence>
<dbReference type="InterPro" id="IPR006015">
    <property type="entry name" value="Universal_stress_UspA"/>
</dbReference>
<dbReference type="PANTHER" id="PTHR46268:SF6">
    <property type="entry name" value="UNIVERSAL STRESS PROTEIN UP12"/>
    <property type="match status" value="1"/>
</dbReference>
<dbReference type="PRINTS" id="PR01438">
    <property type="entry name" value="UNVRSLSTRESS"/>
</dbReference>